<dbReference type="Proteomes" id="UP000834458">
    <property type="component" value="Unassembled WGS sequence"/>
</dbReference>
<evidence type="ECO:0000313" key="3">
    <source>
        <dbReference type="Proteomes" id="UP000834458"/>
    </source>
</evidence>
<accession>A0AA35GG94</accession>
<gene>
    <name evidence="2" type="ORF">GHA_01986</name>
</gene>
<evidence type="ECO:0000313" key="2">
    <source>
        <dbReference type="EMBL" id="CAB5690361.1"/>
    </source>
</evidence>
<sequence length="277" mass="28021">MGRGFQSGKTTKGHSLTRAGGLCSKGAACLPGLCRCGVRWSTVRRVQPARGASLGDGGRGGVLQHSPDGGARGPPRTERGSWAAVGNCRMCRPRSVEDAGDSAGCFGGRWRLAAGRADTALAAFGGGNAFEHRGRDPGLHAPAGFRWQSGRDRAGIGLAAQRAGRRGGGGRHGASVCRVQPPLGGTRKFSRMRCSARCRADCRRCGHAGRGAWAGGASGDCAPVGAVGAVDTVGAGAGAGGTMGGGAGGFSMEDMLRAGQTSVKLNSMKIQFRNSDA</sequence>
<protein>
    <submittedName>
        <fullName evidence="2">Uncharacterized protein</fullName>
    </submittedName>
</protein>
<reference evidence="2" key="1">
    <citation type="submission" date="2020-05" db="EMBL/GenBank/DDBJ databases">
        <authorList>
            <person name="Delgado-Blas J."/>
        </authorList>
    </citation>
    <scope>NUCLEOTIDE SEQUENCE</scope>
    <source>
        <strain evidence="2">BB1454</strain>
    </source>
</reference>
<evidence type="ECO:0000256" key="1">
    <source>
        <dbReference type="SAM" id="MobiDB-lite"/>
    </source>
</evidence>
<dbReference type="EMBL" id="CAHPSC010000025">
    <property type="protein sequence ID" value="CAB5690361.1"/>
    <property type="molecule type" value="Genomic_DNA"/>
</dbReference>
<proteinExistence type="predicted"/>
<name>A0AA35GG94_9BURK</name>
<comment type="caution">
    <text evidence="2">The sequence shown here is derived from an EMBL/GenBank/DDBJ whole genome shotgun (WGS) entry which is preliminary data.</text>
</comment>
<organism evidence="2 3">
    <name type="scientific">Comamonas aquatica</name>
    <dbReference type="NCBI Taxonomy" id="225991"/>
    <lineage>
        <taxon>Bacteria</taxon>
        <taxon>Pseudomonadati</taxon>
        <taxon>Pseudomonadota</taxon>
        <taxon>Betaproteobacteria</taxon>
        <taxon>Burkholderiales</taxon>
        <taxon>Comamonadaceae</taxon>
        <taxon>Comamonas</taxon>
    </lineage>
</organism>
<feature type="region of interest" description="Disordered" evidence="1">
    <location>
        <begin position="49"/>
        <end position="80"/>
    </location>
</feature>
<dbReference type="AlphaFoldDB" id="A0AA35GG94"/>